<evidence type="ECO:0000313" key="6">
    <source>
        <dbReference type="EMBL" id="RTG90238.1"/>
    </source>
</evidence>
<dbReference type="GO" id="GO:0003682">
    <property type="term" value="F:chromatin binding"/>
    <property type="evidence" value="ECO:0007669"/>
    <property type="project" value="TreeGrafter"/>
</dbReference>
<dbReference type="PANTHER" id="PTHR15111">
    <property type="entry name" value="RNA POLYMERASE II SUBUNIT 5-MEDIATING PROTEIN NNX3"/>
    <property type="match status" value="1"/>
</dbReference>
<gene>
    <name evidence="6" type="ORF">DC041_0010656</name>
</gene>
<dbReference type="AlphaFoldDB" id="A0A430QRB7"/>
<evidence type="ECO:0000256" key="4">
    <source>
        <dbReference type="SAM" id="Coils"/>
    </source>
</evidence>
<evidence type="ECO:0000256" key="3">
    <source>
        <dbReference type="ARBA" id="ARBA00038295"/>
    </source>
</evidence>
<comment type="subcellular location">
    <subcellularLocation>
        <location evidence="1">Nucleus</location>
    </subcellularLocation>
</comment>
<feature type="region of interest" description="Disordered" evidence="5">
    <location>
        <begin position="309"/>
        <end position="366"/>
    </location>
</feature>
<evidence type="ECO:0000313" key="7">
    <source>
        <dbReference type="Proteomes" id="UP000290809"/>
    </source>
</evidence>
<comment type="caution">
    <text evidence="6">The sequence shown here is derived from an EMBL/GenBank/DDBJ whole genome shotgun (WGS) entry which is preliminary data.</text>
</comment>
<dbReference type="EMBL" id="QMKO01001454">
    <property type="protein sequence ID" value="RTG90238.1"/>
    <property type="molecule type" value="Genomic_DNA"/>
</dbReference>
<dbReference type="GO" id="GO:0003714">
    <property type="term" value="F:transcription corepressor activity"/>
    <property type="evidence" value="ECO:0007669"/>
    <property type="project" value="TreeGrafter"/>
</dbReference>
<feature type="coiled-coil region" evidence="4">
    <location>
        <begin position="99"/>
        <end position="126"/>
    </location>
</feature>
<dbReference type="InterPro" id="IPR004127">
    <property type="entry name" value="Prefoldin_subunit_alpha"/>
</dbReference>
<dbReference type="Gene3D" id="1.10.287.370">
    <property type="match status" value="1"/>
</dbReference>
<sequence length="366" mass="42065">MHETSMAINEENFSRLLTQQISDIEATEQEIIILEKYRSDYESVSNKIQELQKSVYKDAYIPFSRKALVRGRLIHTNELLVYLGGTDDYFAELSVYETVQLLSRRIKRLEIKLDGLRQQKTLLNDRINYTKQLVSQKLVSIPKDSSSCTRDQVVEGIEDDKEIEIREEYDSDAEIEWRKKHINSRKQERISHASRCSPVLTTRRVSFDLVEQVLGEQYTDYESISNSESDFDGENLSTIHFQHSDTPSPIPRETVVDVSTLTVAEAVNFALKICDTHGKNKVFSVEPLGDIREQQPNVLAKAVNFTSEMSSTNHQNKMLPTKPFGDINERQPNVSDKPDIPPPIIPNERKRCSLFRSSRIRDSKPA</sequence>
<accession>A0A430QRB7</accession>
<dbReference type="Proteomes" id="UP000290809">
    <property type="component" value="Unassembled WGS sequence"/>
</dbReference>
<keyword evidence="2" id="KW-0539">Nucleus</keyword>
<dbReference type="SUPFAM" id="SSF46579">
    <property type="entry name" value="Prefoldin"/>
    <property type="match status" value="1"/>
</dbReference>
<comment type="similarity">
    <text evidence="3">Belongs to the RNA polymerase II subunit 5-mediating protein family.</text>
</comment>
<dbReference type="GO" id="GO:0000122">
    <property type="term" value="P:negative regulation of transcription by RNA polymerase II"/>
    <property type="evidence" value="ECO:0007669"/>
    <property type="project" value="TreeGrafter"/>
</dbReference>
<proteinExistence type="inferred from homology"/>
<keyword evidence="7" id="KW-1185">Reference proteome</keyword>
<evidence type="ECO:0000256" key="1">
    <source>
        <dbReference type="ARBA" id="ARBA00004123"/>
    </source>
</evidence>
<protein>
    <submittedName>
        <fullName evidence="6">Unconventional prefoldin RPB5 interactor 1</fullName>
    </submittedName>
</protein>
<dbReference type="Pfam" id="PF02996">
    <property type="entry name" value="Prefoldin"/>
    <property type="match status" value="1"/>
</dbReference>
<dbReference type="InterPro" id="IPR009053">
    <property type="entry name" value="Prefoldin"/>
</dbReference>
<evidence type="ECO:0000256" key="2">
    <source>
        <dbReference type="ARBA" id="ARBA00023242"/>
    </source>
</evidence>
<organism evidence="6 7">
    <name type="scientific">Schistosoma bovis</name>
    <name type="common">Blood fluke</name>
    <dbReference type="NCBI Taxonomy" id="6184"/>
    <lineage>
        <taxon>Eukaryota</taxon>
        <taxon>Metazoa</taxon>
        <taxon>Spiralia</taxon>
        <taxon>Lophotrochozoa</taxon>
        <taxon>Platyhelminthes</taxon>
        <taxon>Trematoda</taxon>
        <taxon>Digenea</taxon>
        <taxon>Strigeidida</taxon>
        <taxon>Schistosomatoidea</taxon>
        <taxon>Schistosomatidae</taxon>
        <taxon>Schistosoma</taxon>
    </lineage>
</organism>
<dbReference type="PANTHER" id="PTHR15111:SF0">
    <property type="entry name" value="UNCONVENTIONAL PREFOLDIN RPB5 INTERACTOR 1"/>
    <property type="match status" value="1"/>
</dbReference>
<feature type="compositionally biased region" description="Polar residues" evidence="5">
    <location>
        <begin position="309"/>
        <end position="318"/>
    </location>
</feature>
<name>A0A430QRB7_SCHBO</name>
<dbReference type="InterPro" id="IPR052255">
    <property type="entry name" value="RNA_pol_II_subunit5-mediator"/>
</dbReference>
<dbReference type="GO" id="GO:0019212">
    <property type="term" value="F:phosphatase inhibitor activity"/>
    <property type="evidence" value="ECO:0007669"/>
    <property type="project" value="TreeGrafter"/>
</dbReference>
<dbReference type="CDD" id="cd23159">
    <property type="entry name" value="Prefoldin_URI1"/>
    <property type="match status" value="1"/>
</dbReference>
<reference evidence="6 7" key="1">
    <citation type="journal article" date="2019" name="PLoS Pathog.">
        <title>Genome sequence of the bovine parasite Schistosoma bovis Tanzania.</title>
        <authorList>
            <person name="Oey H."/>
            <person name="Zakrzewski M."/>
            <person name="Gobert G."/>
            <person name="Gravermann K."/>
            <person name="Stoye J."/>
            <person name="Jones M."/>
            <person name="Mcmanus D."/>
            <person name="Krause L."/>
        </authorList>
    </citation>
    <scope>NUCLEOTIDE SEQUENCE [LARGE SCALE GENOMIC DNA]</scope>
    <source>
        <strain evidence="6 7">TAN1997</strain>
    </source>
</reference>
<dbReference type="GO" id="GO:0005634">
    <property type="term" value="C:nucleus"/>
    <property type="evidence" value="ECO:0007669"/>
    <property type="project" value="UniProtKB-SubCell"/>
</dbReference>
<dbReference type="STRING" id="6184.A0A430QRB7"/>
<evidence type="ECO:0000256" key="5">
    <source>
        <dbReference type="SAM" id="MobiDB-lite"/>
    </source>
</evidence>
<keyword evidence="4" id="KW-0175">Coiled coil</keyword>